<dbReference type="AlphaFoldDB" id="A0A179V9D4"/>
<dbReference type="Pfam" id="PF04480">
    <property type="entry name" value="DUF559"/>
    <property type="match status" value="1"/>
</dbReference>
<dbReference type="InterPro" id="IPR011335">
    <property type="entry name" value="Restrct_endonuc-II-like"/>
</dbReference>
<name>A0A179V9D4_9MYCO</name>
<evidence type="ECO:0000259" key="1">
    <source>
        <dbReference type="Pfam" id="PF04480"/>
    </source>
</evidence>
<dbReference type="RefSeq" id="WP_064632804.1">
    <property type="nucleotide sequence ID" value="NZ_LQYE01000031.1"/>
</dbReference>
<comment type="caution">
    <text evidence="2">The sequence shown here is derived from an EMBL/GenBank/DDBJ whole genome shotgun (WGS) entry which is preliminary data.</text>
</comment>
<organism evidence="2 3">
    <name type="scientific">Mycobacteroides immunogenum</name>
    <dbReference type="NCBI Taxonomy" id="83262"/>
    <lineage>
        <taxon>Bacteria</taxon>
        <taxon>Bacillati</taxon>
        <taxon>Actinomycetota</taxon>
        <taxon>Actinomycetes</taxon>
        <taxon>Mycobacteriales</taxon>
        <taxon>Mycobacteriaceae</taxon>
        <taxon>Mycobacteroides</taxon>
    </lineage>
</organism>
<protein>
    <recommendedName>
        <fullName evidence="1">DUF559 domain-containing protein</fullName>
    </recommendedName>
</protein>
<proteinExistence type="predicted"/>
<dbReference type="InterPro" id="IPR007569">
    <property type="entry name" value="DUF559"/>
</dbReference>
<accession>A0A179V9D4</accession>
<dbReference type="EMBL" id="LQYE01000031">
    <property type="protein sequence ID" value="OAT66916.1"/>
    <property type="molecule type" value="Genomic_DNA"/>
</dbReference>
<evidence type="ECO:0000313" key="2">
    <source>
        <dbReference type="EMBL" id="OAT66916.1"/>
    </source>
</evidence>
<dbReference type="Gene3D" id="3.40.960.10">
    <property type="entry name" value="VSR Endonuclease"/>
    <property type="match status" value="1"/>
</dbReference>
<feature type="domain" description="DUF559" evidence="1">
    <location>
        <begin position="220"/>
        <end position="285"/>
    </location>
</feature>
<dbReference type="SUPFAM" id="SSF52980">
    <property type="entry name" value="Restriction endonuclease-like"/>
    <property type="match status" value="1"/>
</dbReference>
<gene>
    <name evidence="2" type="ORF">AWB85_14940</name>
</gene>
<reference evidence="2 3" key="1">
    <citation type="submission" date="2016-01" db="EMBL/GenBank/DDBJ databases">
        <title>Mycobacterium immunogenum strain CD11_6 genome sequencing and assembly.</title>
        <authorList>
            <person name="Kaur G."/>
            <person name="Nair G.R."/>
            <person name="Mayilraj S."/>
        </authorList>
    </citation>
    <scope>NUCLEOTIDE SEQUENCE [LARGE SCALE GENOMIC DNA]</scope>
    <source>
        <strain evidence="2 3">CD11-6</strain>
    </source>
</reference>
<sequence length="301" mass="32940">MGDTSASPPWPFRSADVLATGAISERRLRRLYRQLYPGVFVPRDAQLTATERAIAAWEWSRRQAVVAGLSASALHGAKWIDGDLPAELVHGNYRAPAGISVHLDSLLAGETVEVDGMKITTPARTAFDLGRRLTLGLAVERVDALMNMTGLTAPEVHAVLAAHRGARGTVRLREVLALVDAGAESPQETRTRLLLVRSGFPKPQTQIRVVDRFGDFVARVDMGWEKPKVGIEFDGAHHWTDARQRSRDVDRAAALADEGWTIIRVTSELLRHRAGTIVSRVDKALRTASLRLATVSRPKAS</sequence>
<evidence type="ECO:0000313" key="3">
    <source>
        <dbReference type="Proteomes" id="UP000186919"/>
    </source>
</evidence>
<dbReference type="Proteomes" id="UP000186919">
    <property type="component" value="Unassembled WGS sequence"/>
</dbReference>